<evidence type="ECO:0000313" key="3">
    <source>
        <dbReference type="Proteomes" id="UP000092445"/>
    </source>
</evidence>
<protein>
    <submittedName>
        <fullName evidence="2">Uncharacterized protein</fullName>
    </submittedName>
</protein>
<feature type="region of interest" description="Disordered" evidence="1">
    <location>
        <begin position="1"/>
        <end position="21"/>
    </location>
</feature>
<accession>A0A1A9Z5S1</accession>
<dbReference type="STRING" id="7398.A0A1A9Z5S1"/>
<feature type="region of interest" description="Disordered" evidence="1">
    <location>
        <begin position="231"/>
        <end position="252"/>
    </location>
</feature>
<reference evidence="2" key="2">
    <citation type="submission" date="2020-05" db="UniProtKB">
        <authorList>
            <consortium name="EnsemblMetazoa"/>
        </authorList>
    </citation>
    <scope>IDENTIFICATION</scope>
    <source>
        <strain evidence="2">IAEA</strain>
    </source>
</reference>
<organism evidence="2 3">
    <name type="scientific">Glossina pallidipes</name>
    <name type="common">Tsetse fly</name>
    <dbReference type="NCBI Taxonomy" id="7398"/>
    <lineage>
        <taxon>Eukaryota</taxon>
        <taxon>Metazoa</taxon>
        <taxon>Ecdysozoa</taxon>
        <taxon>Arthropoda</taxon>
        <taxon>Hexapoda</taxon>
        <taxon>Insecta</taxon>
        <taxon>Pterygota</taxon>
        <taxon>Neoptera</taxon>
        <taxon>Endopterygota</taxon>
        <taxon>Diptera</taxon>
        <taxon>Brachycera</taxon>
        <taxon>Muscomorpha</taxon>
        <taxon>Hippoboscoidea</taxon>
        <taxon>Glossinidae</taxon>
        <taxon>Glossina</taxon>
    </lineage>
</organism>
<dbReference type="VEuPathDB" id="VectorBase:GPAI004677"/>
<evidence type="ECO:0000256" key="1">
    <source>
        <dbReference type="SAM" id="MobiDB-lite"/>
    </source>
</evidence>
<reference evidence="3" key="1">
    <citation type="submission" date="2014-03" db="EMBL/GenBank/DDBJ databases">
        <authorList>
            <person name="Aksoy S."/>
            <person name="Warren W."/>
            <person name="Wilson R.K."/>
        </authorList>
    </citation>
    <scope>NUCLEOTIDE SEQUENCE [LARGE SCALE GENOMIC DNA]</scope>
    <source>
        <strain evidence="3">IAEA</strain>
    </source>
</reference>
<keyword evidence="3" id="KW-1185">Reference proteome</keyword>
<dbReference type="PROSITE" id="PS51257">
    <property type="entry name" value="PROKAR_LIPOPROTEIN"/>
    <property type="match status" value="1"/>
</dbReference>
<name>A0A1A9Z5S1_GLOPL</name>
<dbReference type="Proteomes" id="UP000092445">
    <property type="component" value="Unassembled WGS sequence"/>
</dbReference>
<proteinExistence type="predicted"/>
<dbReference type="AlphaFoldDB" id="A0A1A9Z5S1"/>
<evidence type="ECO:0000313" key="2">
    <source>
        <dbReference type="EnsemblMetazoa" id="GPAI004677-PA"/>
    </source>
</evidence>
<dbReference type="EnsemblMetazoa" id="GPAI004677-RA">
    <property type="protein sequence ID" value="GPAI004677-PA"/>
    <property type="gene ID" value="GPAI004677"/>
</dbReference>
<sequence>MGSCLGRSSHSKSSSNNSLVSSCLGHHATDDQERDLMSNLNEHYKRDNFIYRIMNFKRKKKSSHFLEKFWQYQDTRYAKLSSGSQAESFSDIQLQNLDVTNLLLNAAHSQKESSINNIASRVPSSRGSSSLDLEWEHEYSQMRQYPQLLRNSKYVCLQQQNQMNHEMLTQILQTEQSADESSWPYNSIHEDGELHSMASMPSLGLHNDSLQMPNHLGNFKEYSNEKRPLIRTQSRSQRLGSITRNSSHNSWSHISTPESLEWDIDEEQQNQLYVEDDNLDHETLKLLHQIEQLKNRVLYETGEGLFVDFEDPAKTLDNDNDLSRKTFHTMFEGAAKHTCFQLAESDGENANFS</sequence>